<dbReference type="GeneID" id="80346196"/>
<sequence>MAVGQTTDSDYLLPCGRGLEQVWERLDAVDAGRADEHEQTCPHCAAARESLLMLRGATRELVEEPDPPPPDLFGRIMSAVRTEVRRGRTVDLPTPHPGAIEVSEQAVAVVLRYAADTVDGVRARGCHVRSAGPGSDGATVVEVEMTISVRADGRSLGEVVPQVRERVRAAASARIGLILQRLDVSVVDIYEEDR</sequence>
<reference evidence="1 2" key="1">
    <citation type="submission" date="2020-08" db="EMBL/GenBank/DDBJ databases">
        <title>Genome Sequencing of Nocardia wallacei strain FMUON74 and assembly.</title>
        <authorList>
            <person name="Toyokawa M."/>
            <person name="Uesaka K."/>
        </authorList>
    </citation>
    <scope>NUCLEOTIDE SEQUENCE [LARGE SCALE GENOMIC DNA]</scope>
    <source>
        <strain evidence="1 2">FMUON74</strain>
    </source>
</reference>
<dbReference type="Proteomes" id="UP000516173">
    <property type="component" value="Chromosome"/>
</dbReference>
<gene>
    <name evidence="1" type="ORF">NWFMUON74_16060</name>
</gene>
<protein>
    <recommendedName>
        <fullName evidence="3">Asp23/Gls24 family envelope stress response protein</fullName>
    </recommendedName>
</protein>
<dbReference type="KEGG" id="nwl:NWFMUON74_16060"/>
<evidence type="ECO:0008006" key="3">
    <source>
        <dbReference type="Google" id="ProtNLM"/>
    </source>
</evidence>
<name>A0A7G1KKC4_9NOCA</name>
<organism evidence="1 2">
    <name type="scientific">Nocardia wallacei</name>
    <dbReference type="NCBI Taxonomy" id="480035"/>
    <lineage>
        <taxon>Bacteria</taxon>
        <taxon>Bacillati</taxon>
        <taxon>Actinomycetota</taxon>
        <taxon>Actinomycetes</taxon>
        <taxon>Mycobacteriales</taxon>
        <taxon>Nocardiaceae</taxon>
        <taxon>Nocardia</taxon>
    </lineage>
</organism>
<keyword evidence="2" id="KW-1185">Reference proteome</keyword>
<proteinExistence type="predicted"/>
<accession>A0A7G1KKC4</accession>
<dbReference type="EMBL" id="AP023396">
    <property type="protein sequence ID" value="BCK53834.1"/>
    <property type="molecule type" value="Genomic_DNA"/>
</dbReference>
<dbReference type="AlphaFoldDB" id="A0A7G1KKC4"/>
<evidence type="ECO:0000313" key="2">
    <source>
        <dbReference type="Proteomes" id="UP000516173"/>
    </source>
</evidence>
<dbReference type="RefSeq" id="WP_187687299.1">
    <property type="nucleotide sequence ID" value="NZ_AP023396.1"/>
</dbReference>
<evidence type="ECO:0000313" key="1">
    <source>
        <dbReference type="EMBL" id="BCK53834.1"/>
    </source>
</evidence>